<feature type="region of interest" description="Disordered" evidence="10">
    <location>
        <begin position="304"/>
        <end position="344"/>
    </location>
</feature>
<evidence type="ECO:0000256" key="1">
    <source>
        <dbReference type="ARBA" id="ARBA00004514"/>
    </source>
</evidence>
<keyword evidence="6" id="KW-0597">Phosphoprotein</keyword>
<dbReference type="PROSITE" id="PS50126">
    <property type="entry name" value="S1"/>
    <property type="match status" value="1"/>
</dbReference>
<evidence type="ECO:0000256" key="8">
    <source>
        <dbReference type="ARBA" id="ARBA00022917"/>
    </source>
</evidence>
<comment type="similarity">
    <text evidence="2">Belongs to the eIF-2-alpha family.</text>
</comment>
<keyword evidence="8" id="KW-0648">Protein biosynthesis</keyword>
<dbReference type="GO" id="GO:0003743">
    <property type="term" value="F:translation initiation factor activity"/>
    <property type="evidence" value="ECO:0007669"/>
    <property type="project" value="UniProtKB-KW"/>
</dbReference>
<protein>
    <recommendedName>
        <fullName evidence="3">Eukaryotic translation initiation factor 2 subunit 1</fullName>
    </recommendedName>
    <alternativeName>
        <fullName evidence="9">Eukaryotic translation initiation factor 2 subunit alpha</fullName>
    </alternativeName>
</protein>
<name>A0A8J2NIT6_9HEXA</name>
<evidence type="ECO:0000256" key="5">
    <source>
        <dbReference type="ARBA" id="ARBA00022540"/>
    </source>
</evidence>
<comment type="subcellular location">
    <subcellularLocation>
        <location evidence="1">Cytoplasm</location>
        <location evidence="1">Cytosol</location>
    </subcellularLocation>
</comment>
<organism evidence="12 13">
    <name type="scientific">Allacma fusca</name>
    <dbReference type="NCBI Taxonomy" id="39272"/>
    <lineage>
        <taxon>Eukaryota</taxon>
        <taxon>Metazoa</taxon>
        <taxon>Ecdysozoa</taxon>
        <taxon>Arthropoda</taxon>
        <taxon>Hexapoda</taxon>
        <taxon>Collembola</taxon>
        <taxon>Symphypleona</taxon>
        <taxon>Sminthuridae</taxon>
        <taxon>Allacma</taxon>
    </lineage>
</organism>
<evidence type="ECO:0000313" key="13">
    <source>
        <dbReference type="Proteomes" id="UP000708208"/>
    </source>
</evidence>
<evidence type="ECO:0000256" key="10">
    <source>
        <dbReference type="SAM" id="MobiDB-lite"/>
    </source>
</evidence>
<proteinExistence type="inferred from homology"/>
<feature type="domain" description="S1 motif" evidence="11">
    <location>
        <begin position="30"/>
        <end position="101"/>
    </location>
</feature>
<evidence type="ECO:0000256" key="6">
    <source>
        <dbReference type="ARBA" id="ARBA00022553"/>
    </source>
</evidence>
<dbReference type="Proteomes" id="UP000708208">
    <property type="component" value="Unassembled WGS sequence"/>
</dbReference>
<dbReference type="CDD" id="cd04452">
    <property type="entry name" value="S1_IF2_alpha"/>
    <property type="match status" value="1"/>
</dbReference>
<dbReference type="InterPro" id="IPR011488">
    <property type="entry name" value="TIF_2_asu"/>
</dbReference>
<evidence type="ECO:0000256" key="4">
    <source>
        <dbReference type="ARBA" id="ARBA00022490"/>
    </source>
</evidence>
<keyword evidence="5" id="KW-0396">Initiation factor</keyword>
<dbReference type="FunFam" id="2.40.50.140:FF:000795">
    <property type="entry name" value="Eukaryotic translation initiation factor 2 subunit 1"/>
    <property type="match status" value="1"/>
</dbReference>
<dbReference type="FunFam" id="3.30.70.1130:FF:000001">
    <property type="entry name" value="Eukaryotic translation initiation factor 2 subunit 1"/>
    <property type="match status" value="1"/>
</dbReference>
<evidence type="ECO:0000256" key="9">
    <source>
        <dbReference type="ARBA" id="ARBA00033370"/>
    </source>
</evidence>
<sequence length="344" mass="39111">MQGLIIGGKLQSSRMPLFCRFYKEKYPEVDEVVMVNVKRIAEMGAYVHLLEYNNIEGMILLSELSRRRIRSVNKLIRIGKTEPVVVIRVDKEKGYIDLSKRRVAAEDVEKCNEQFSKAKAVNSILRHVADLLGYETDAQLEELYVKTAWHFEEKYKKKASAYDAFKQAVQDPSIFDECGLDEDTKTVLLNNIRQKLMLQSVKIRSDIEVSCYSYEGIEAVKKALRAGMSLSTEQMPVKINLIAPPLYVVTTSTPEKQEGIALLQGAIKQIEEAIKKSGGSFNIIMEPKVVTALDDDELQRRLDDLDKMNAEVAADDDEDEEYNDENENENAEDGEEEEAEPEDK</sequence>
<gene>
    <name evidence="12" type="ORF">AFUS01_LOCUS823</name>
</gene>
<dbReference type="Pfam" id="PF00575">
    <property type="entry name" value="S1"/>
    <property type="match status" value="1"/>
</dbReference>
<dbReference type="Pfam" id="PF07541">
    <property type="entry name" value="EIF_2_alpha"/>
    <property type="match status" value="1"/>
</dbReference>
<dbReference type="AlphaFoldDB" id="A0A8J2NIT6"/>
<keyword evidence="4" id="KW-0963">Cytoplasm</keyword>
<dbReference type="GO" id="GO:0005829">
    <property type="term" value="C:cytosol"/>
    <property type="evidence" value="ECO:0007669"/>
    <property type="project" value="UniProtKB-SubCell"/>
</dbReference>
<dbReference type="PANTHER" id="PTHR10602:SF0">
    <property type="entry name" value="EUKARYOTIC TRANSLATION INITIATION FACTOR 2 SUBUNIT 1"/>
    <property type="match status" value="1"/>
</dbReference>
<dbReference type="PANTHER" id="PTHR10602">
    <property type="entry name" value="EUKARYOTIC TRANSLATION INITIATION FACTOR 2 SUBUNIT 1"/>
    <property type="match status" value="1"/>
</dbReference>
<dbReference type="GO" id="GO:0003723">
    <property type="term" value="F:RNA binding"/>
    <property type="evidence" value="ECO:0007669"/>
    <property type="project" value="UniProtKB-KW"/>
</dbReference>
<evidence type="ECO:0000256" key="2">
    <source>
        <dbReference type="ARBA" id="ARBA00007223"/>
    </source>
</evidence>
<evidence type="ECO:0000259" key="11">
    <source>
        <dbReference type="PROSITE" id="PS50126"/>
    </source>
</evidence>
<keyword evidence="13" id="KW-1185">Reference proteome</keyword>
<evidence type="ECO:0000256" key="3">
    <source>
        <dbReference type="ARBA" id="ARBA00020950"/>
    </source>
</evidence>
<comment type="caution">
    <text evidence="12">The sequence shown here is derived from an EMBL/GenBank/DDBJ whole genome shotgun (WGS) entry which is preliminary data.</text>
</comment>
<evidence type="ECO:0000313" key="12">
    <source>
        <dbReference type="EMBL" id="CAG7652986.1"/>
    </source>
</evidence>
<dbReference type="GO" id="GO:0033290">
    <property type="term" value="C:eukaryotic 48S preinitiation complex"/>
    <property type="evidence" value="ECO:0007669"/>
    <property type="project" value="TreeGrafter"/>
</dbReference>
<dbReference type="InterPro" id="IPR044126">
    <property type="entry name" value="S1_IF2_alpha"/>
</dbReference>
<dbReference type="SMART" id="SM00316">
    <property type="entry name" value="S1"/>
    <property type="match status" value="1"/>
</dbReference>
<dbReference type="GO" id="GO:0043022">
    <property type="term" value="F:ribosome binding"/>
    <property type="evidence" value="ECO:0007669"/>
    <property type="project" value="TreeGrafter"/>
</dbReference>
<dbReference type="EMBL" id="CAJVCH010004372">
    <property type="protein sequence ID" value="CAG7652986.1"/>
    <property type="molecule type" value="Genomic_DNA"/>
</dbReference>
<dbReference type="OrthoDB" id="1685042at2759"/>
<feature type="compositionally biased region" description="Acidic residues" evidence="10">
    <location>
        <begin position="313"/>
        <end position="344"/>
    </location>
</feature>
<dbReference type="FunFam" id="1.10.150.190:FF:000001">
    <property type="entry name" value="Eukaryotic translation initiation factor 2 subunit 1"/>
    <property type="match status" value="1"/>
</dbReference>
<reference evidence="12" key="1">
    <citation type="submission" date="2021-06" db="EMBL/GenBank/DDBJ databases">
        <authorList>
            <person name="Hodson N. C."/>
            <person name="Mongue J. A."/>
            <person name="Jaron S. K."/>
        </authorList>
    </citation>
    <scope>NUCLEOTIDE SEQUENCE</scope>
</reference>
<keyword evidence="7" id="KW-0694">RNA-binding</keyword>
<dbReference type="GO" id="GO:0005850">
    <property type="term" value="C:eukaryotic translation initiation factor 2 complex"/>
    <property type="evidence" value="ECO:0007669"/>
    <property type="project" value="TreeGrafter"/>
</dbReference>
<dbReference type="InterPro" id="IPR003029">
    <property type="entry name" value="S1_domain"/>
</dbReference>
<accession>A0A8J2NIT6</accession>
<evidence type="ECO:0000256" key="7">
    <source>
        <dbReference type="ARBA" id="ARBA00022884"/>
    </source>
</evidence>